<evidence type="ECO:0000256" key="1">
    <source>
        <dbReference type="ARBA" id="ARBA00004651"/>
    </source>
</evidence>
<evidence type="ECO:0000313" key="9">
    <source>
        <dbReference type="Proteomes" id="UP000054858"/>
    </source>
</evidence>
<feature type="transmembrane region" description="Helical" evidence="6">
    <location>
        <begin position="261"/>
        <end position="284"/>
    </location>
</feature>
<evidence type="ECO:0000259" key="7">
    <source>
        <dbReference type="Pfam" id="PF02687"/>
    </source>
</evidence>
<feature type="transmembrane region" description="Helical" evidence="6">
    <location>
        <begin position="776"/>
        <end position="798"/>
    </location>
</feature>
<keyword evidence="2" id="KW-1003">Cell membrane</keyword>
<dbReference type="Pfam" id="PF02687">
    <property type="entry name" value="FtsX"/>
    <property type="match status" value="2"/>
</dbReference>
<feature type="domain" description="ABC3 transporter permease C-terminal" evidence="7">
    <location>
        <begin position="263"/>
        <end position="387"/>
    </location>
</feature>
<dbReference type="Proteomes" id="UP000054858">
    <property type="component" value="Unassembled WGS sequence"/>
</dbReference>
<feature type="transmembrane region" description="Helical" evidence="6">
    <location>
        <begin position="804"/>
        <end position="832"/>
    </location>
</feature>
<dbReference type="PANTHER" id="PTHR30287">
    <property type="entry name" value="MEMBRANE COMPONENT OF PREDICTED ABC SUPERFAMILY METABOLITE UPTAKE TRANSPORTER"/>
    <property type="match status" value="1"/>
</dbReference>
<sequence length="853" mass="96463">MVVFMNLIQLFNLVVISHLKQQKLSVLFAIVSIVLGVSVYVTIRLTTDNILTSFQASTNYISEQNTVIISATMPIAESVIPELLKIPDIDVIAPLSMHFVKAYSDNKSIGYVPIIGIDILTLNQIIPTKNTFEGLGLSNYVSFLQDEPVNAVISKGLARKVGFSHLKLLINGVYKPIEVKAVIDNATIWGDEVIIVDIKNFQDLFKEYSTVNQLHLTFNTSDIKKAIAMVTSVLPPSLTVTQGNENVQYAEDITSTYRFNLNFLTCLALLVTAIIIYNAISHYVLERRRDFGIMLILGAQPNHLFIFTLLTSMLLAVFCSFLGLLVGYLITWLNIHYIIQTFSSLFLPLDIMEVSVPLSLAMEVILIVTIIALLVGIFPCLEAYKTSTRQTTFYQTYEQQFQAKIPRFTLLAMVLILVSSLGLIPAILKWNINIVYISLSGILLGTAFFLPALLSYLLVFLRKIIPPLWLEAIMAVEHIKITMRKNVVAIAAMSITISLYLSAMIIIDSTRYTCTNWINQILSADIYINTKNSTFSFMGNYIANEMVEFIVNRPEVEATNLLTHRDISYKNKSLRIIGMVLPTIGDYYKLPLVQPMDKKQLQSIFSDPRNILISEHLAHEFNYHIGDTILIPGHHGSLQLKIANIFYNYANYQNILIMSNSLFMQLYDDPRIESALLYLKHPALYQPFLDSLKEAFPDLNLPIQNQTEVKNRGINMMEQTFKISKAIILAIFVLTALTLFNVLEQLILSRKHEFTIFWSIGANDYTLIKMCLWESFIIYIAAVLGGLIPTIIGLFLIFKFLTQFLFGINITFVVSYQSIISFFILLSGLVVLDGLLPAFKMRTFINVKGLKYE</sequence>
<evidence type="ECO:0000256" key="6">
    <source>
        <dbReference type="SAM" id="Phobius"/>
    </source>
</evidence>
<evidence type="ECO:0000313" key="8">
    <source>
        <dbReference type="EMBL" id="KTD39034.1"/>
    </source>
</evidence>
<name>A0A0W0X3D6_9GAMM</name>
<comment type="caution">
    <text evidence="8">The sequence shown here is derived from an EMBL/GenBank/DDBJ whole genome shotgun (WGS) entry which is preliminary data.</text>
</comment>
<comment type="subcellular location">
    <subcellularLocation>
        <location evidence="1">Cell membrane</location>
        <topology evidence="1">Multi-pass membrane protein</topology>
    </subcellularLocation>
</comment>
<proteinExistence type="predicted"/>
<evidence type="ECO:0000256" key="3">
    <source>
        <dbReference type="ARBA" id="ARBA00022692"/>
    </source>
</evidence>
<dbReference type="InterPro" id="IPR038766">
    <property type="entry name" value="Membrane_comp_ABC_pdt"/>
</dbReference>
<feature type="transmembrane region" description="Helical" evidence="6">
    <location>
        <begin position="24"/>
        <end position="43"/>
    </location>
</feature>
<dbReference type="PANTHER" id="PTHR30287:SF2">
    <property type="entry name" value="BLL1001 PROTEIN"/>
    <property type="match status" value="1"/>
</dbReference>
<keyword evidence="5 6" id="KW-0472">Membrane</keyword>
<feature type="transmembrane region" description="Helical" evidence="6">
    <location>
        <begin position="405"/>
        <end position="428"/>
    </location>
</feature>
<gene>
    <name evidence="8" type="ORF">Loak_1155</name>
</gene>
<feature type="transmembrane region" description="Helical" evidence="6">
    <location>
        <begin position="434"/>
        <end position="461"/>
    </location>
</feature>
<keyword evidence="4 6" id="KW-1133">Transmembrane helix</keyword>
<dbReference type="AlphaFoldDB" id="A0A0W0X3D6"/>
<reference evidence="8 9" key="1">
    <citation type="submission" date="2015-11" db="EMBL/GenBank/DDBJ databases">
        <title>Genomic analysis of 38 Legionella species identifies large and diverse effector repertoires.</title>
        <authorList>
            <person name="Burstein D."/>
            <person name="Amaro F."/>
            <person name="Zusman T."/>
            <person name="Lifshitz Z."/>
            <person name="Cohen O."/>
            <person name="Gilbert J.A."/>
            <person name="Pupko T."/>
            <person name="Shuman H.A."/>
            <person name="Segal G."/>
        </authorList>
    </citation>
    <scope>NUCLEOTIDE SEQUENCE [LARGE SCALE GENOMIC DNA]</scope>
    <source>
        <strain evidence="8 9">Oak Ridge-10</strain>
    </source>
</reference>
<feature type="transmembrane region" description="Helical" evidence="6">
    <location>
        <begin position="304"/>
        <end position="330"/>
    </location>
</feature>
<dbReference type="InterPro" id="IPR003838">
    <property type="entry name" value="ABC3_permease_C"/>
</dbReference>
<feature type="domain" description="ABC3 transporter permease C-terminal" evidence="7">
    <location>
        <begin position="727"/>
        <end position="843"/>
    </location>
</feature>
<protein>
    <submittedName>
        <fullName evidence="8">ABC transporter permease</fullName>
    </submittedName>
</protein>
<evidence type="ECO:0000256" key="5">
    <source>
        <dbReference type="ARBA" id="ARBA00023136"/>
    </source>
</evidence>
<dbReference type="GO" id="GO:0005886">
    <property type="term" value="C:plasma membrane"/>
    <property type="evidence" value="ECO:0007669"/>
    <property type="project" value="UniProtKB-SubCell"/>
</dbReference>
<evidence type="ECO:0000256" key="4">
    <source>
        <dbReference type="ARBA" id="ARBA00022989"/>
    </source>
</evidence>
<feature type="transmembrane region" description="Helical" evidence="6">
    <location>
        <begin position="726"/>
        <end position="743"/>
    </location>
</feature>
<feature type="transmembrane region" description="Helical" evidence="6">
    <location>
        <begin position="487"/>
        <end position="507"/>
    </location>
</feature>
<organism evidence="8 9">
    <name type="scientific">Legionella oakridgensis</name>
    <dbReference type="NCBI Taxonomy" id="29423"/>
    <lineage>
        <taxon>Bacteria</taxon>
        <taxon>Pseudomonadati</taxon>
        <taxon>Pseudomonadota</taxon>
        <taxon>Gammaproteobacteria</taxon>
        <taxon>Legionellales</taxon>
        <taxon>Legionellaceae</taxon>
        <taxon>Legionella</taxon>
    </lineage>
</organism>
<evidence type="ECO:0000256" key="2">
    <source>
        <dbReference type="ARBA" id="ARBA00022475"/>
    </source>
</evidence>
<accession>A0A0W0X3D6</accession>
<dbReference type="EMBL" id="LNYP01000023">
    <property type="protein sequence ID" value="KTD39034.1"/>
    <property type="molecule type" value="Genomic_DNA"/>
</dbReference>
<feature type="transmembrane region" description="Helical" evidence="6">
    <location>
        <begin position="364"/>
        <end position="384"/>
    </location>
</feature>
<dbReference type="PATRIC" id="fig|29423.5.peg.1208"/>
<keyword evidence="3 6" id="KW-0812">Transmembrane</keyword>